<dbReference type="SUPFAM" id="SSF56214">
    <property type="entry name" value="4'-phosphopantetheinyl transferase"/>
    <property type="match status" value="2"/>
</dbReference>
<dbReference type="EMBL" id="LJGU01000130">
    <property type="protein sequence ID" value="OEV02435.1"/>
    <property type="molecule type" value="Genomic_DNA"/>
</dbReference>
<keyword evidence="3" id="KW-1185">Reference proteome</keyword>
<evidence type="ECO:0000313" key="2">
    <source>
        <dbReference type="EMBL" id="OEV02435.1"/>
    </source>
</evidence>
<name>A0A1E7KEV7_9ACTN</name>
<dbReference type="GO" id="GO:0000287">
    <property type="term" value="F:magnesium ion binding"/>
    <property type="evidence" value="ECO:0007669"/>
    <property type="project" value="InterPro"/>
</dbReference>
<dbReference type="OrthoDB" id="9808281at2"/>
<dbReference type="Gene3D" id="3.90.470.20">
    <property type="entry name" value="4'-phosphopantetheinyl transferase domain"/>
    <property type="match status" value="1"/>
</dbReference>
<dbReference type="GO" id="GO:0008897">
    <property type="term" value="F:holo-[acyl-carrier-protein] synthase activity"/>
    <property type="evidence" value="ECO:0007669"/>
    <property type="project" value="InterPro"/>
</dbReference>
<dbReference type="STRING" id="1075402.AN216_16240"/>
<evidence type="ECO:0000313" key="3">
    <source>
        <dbReference type="Proteomes" id="UP000176101"/>
    </source>
</evidence>
<reference evidence="2 3" key="1">
    <citation type="journal article" date="2016" name="Front. Microbiol.">
        <title>Comparative Genomics Analysis of Streptomyces Species Reveals Their Adaptation to the Marine Environment and Their Diversity at the Genomic Level.</title>
        <authorList>
            <person name="Tian X."/>
            <person name="Zhang Z."/>
            <person name="Yang T."/>
            <person name="Chen M."/>
            <person name="Li J."/>
            <person name="Chen F."/>
            <person name="Yang J."/>
            <person name="Li W."/>
            <person name="Zhang B."/>
            <person name="Zhang Z."/>
            <person name="Wu J."/>
            <person name="Zhang C."/>
            <person name="Long L."/>
            <person name="Xiao J."/>
        </authorList>
    </citation>
    <scope>NUCLEOTIDE SEQUENCE [LARGE SCALE GENOMIC DNA]</scope>
    <source>
        <strain evidence="2 3">SCSIO 02100</strain>
    </source>
</reference>
<dbReference type="InterPro" id="IPR037143">
    <property type="entry name" value="4-PPantetheinyl_Trfase_dom_sf"/>
</dbReference>
<feature type="region of interest" description="Disordered" evidence="1">
    <location>
        <begin position="1"/>
        <end position="23"/>
    </location>
</feature>
<dbReference type="AlphaFoldDB" id="A0A1E7KEV7"/>
<accession>A0A1E7KEV7</accession>
<dbReference type="Proteomes" id="UP000176101">
    <property type="component" value="Unassembled WGS sequence"/>
</dbReference>
<gene>
    <name evidence="2" type="ORF">AN216_16240</name>
</gene>
<sequence>MSIADCPPGRFAPTSGEPPVRLNTARPLTVRHLTERLTLAVVSIAWLRKQSDATRAGLERRHLSPQEAAYATALPVRRRRDEWLAGRFAIKHCVTAHQRRHRGVTAATREVRVDRLVAGMRSGKPVVDVPVEVGLSHSGDFAVAACGPHAIGVDVEHRTELPPLVRELLDGDGDPSSWHSGVRRLASMPEALRWACREAVLKHYAVGLRVNVREVVLTRWEPDGRFHWRAGPELLRQAPADGYRPLTTWAGRVDGYSLALVWQY</sequence>
<dbReference type="PATRIC" id="fig|1075402.3.peg.2185"/>
<protein>
    <recommendedName>
        <fullName evidence="4">4'-phosphopantetheinyl transferase domain-containing protein</fullName>
    </recommendedName>
</protein>
<proteinExistence type="predicted"/>
<evidence type="ECO:0000256" key="1">
    <source>
        <dbReference type="SAM" id="MobiDB-lite"/>
    </source>
</evidence>
<comment type="caution">
    <text evidence="2">The sequence shown here is derived from an EMBL/GenBank/DDBJ whole genome shotgun (WGS) entry which is preliminary data.</text>
</comment>
<evidence type="ECO:0008006" key="4">
    <source>
        <dbReference type="Google" id="ProtNLM"/>
    </source>
</evidence>
<organism evidence="2 3">
    <name type="scientific">Streptomyces oceani</name>
    <dbReference type="NCBI Taxonomy" id="1075402"/>
    <lineage>
        <taxon>Bacteria</taxon>
        <taxon>Bacillati</taxon>
        <taxon>Actinomycetota</taxon>
        <taxon>Actinomycetes</taxon>
        <taxon>Kitasatosporales</taxon>
        <taxon>Streptomycetaceae</taxon>
        <taxon>Streptomyces</taxon>
    </lineage>
</organism>